<dbReference type="GO" id="GO:1901135">
    <property type="term" value="P:carbohydrate derivative metabolic process"/>
    <property type="evidence" value="ECO:0007669"/>
    <property type="project" value="UniProtKB-ARBA"/>
</dbReference>
<dbReference type="Gene3D" id="3.40.50.2000">
    <property type="entry name" value="Glycogen Phosphorylase B"/>
    <property type="match status" value="2"/>
</dbReference>
<dbReference type="CDD" id="cd03794">
    <property type="entry name" value="GT4_WbuB-like"/>
    <property type="match status" value="1"/>
</dbReference>
<feature type="domain" description="Glycosyltransferase subfamily 4-like N-terminal" evidence="2">
    <location>
        <begin position="17"/>
        <end position="193"/>
    </location>
</feature>
<evidence type="ECO:0000259" key="1">
    <source>
        <dbReference type="Pfam" id="PF00534"/>
    </source>
</evidence>
<proteinExistence type="predicted"/>
<organism evidence="3 4">
    <name type="scientific">Thalassotalea agarivorans</name>
    <name type="common">Thalassomonas agarivorans</name>
    <dbReference type="NCBI Taxonomy" id="349064"/>
    <lineage>
        <taxon>Bacteria</taxon>
        <taxon>Pseudomonadati</taxon>
        <taxon>Pseudomonadota</taxon>
        <taxon>Gammaproteobacteria</taxon>
        <taxon>Alteromonadales</taxon>
        <taxon>Colwelliaceae</taxon>
        <taxon>Thalassotalea</taxon>
    </lineage>
</organism>
<dbReference type="OrthoDB" id="8756565at2"/>
<dbReference type="Pfam" id="PF13439">
    <property type="entry name" value="Glyco_transf_4"/>
    <property type="match status" value="1"/>
</dbReference>
<keyword evidence="3" id="KW-0808">Transferase</keyword>
<feature type="domain" description="Glycosyl transferase family 1" evidence="1">
    <location>
        <begin position="206"/>
        <end position="370"/>
    </location>
</feature>
<dbReference type="STRING" id="349064.SAMN05660429_01631"/>
<dbReference type="SUPFAM" id="SSF53756">
    <property type="entry name" value="UDP-Glycosyltransferase/glycogen phosphorylase"/>
    <property type="match status" value="1"/>
</dbReference>
<name>A0A1I0DXC1_THASX</name>
<dbReference type="AlphaFoldDB" id="A0A1I0DXC1"/>
<dbReference type="EMBL" id="FOHK01000007">
    <property type="protein sequence ID" value="SET37045.1"/>
    <property type="molecule type" value="Genomic_DNA"/>
</dbReference>
<accession>A0A1I0DXC1</accession>
<dbReference type="InterPro" id="IPR001296">
    <property type="entry name" value="Glyco_trans_1"/>
</dbReference>
<dbReference type="Pfam" id="PF00534">
    <property type="entry name" value="Glycos_transf_1"/>
    <property type="match status" value="1"/>
</dbReference>
<dbReference type="InterPro" id="IPR028098">
    <property type="entry name" value="Glyco_trans_4-like_N"/>
</dbReference>
<evidence type="ECO:0000313" key="4">
    <source>
        <dbReference type="Proteomes" id="UP000199308"/>
    </source>
</evidence>
<reference evidence="3 4" key="1">
    <citation type="submission" date="2016-10" db="EMBL/GenBank/DDBJ databases">
        <authorList>
            <person name="de Groot N.N."/>
        </authorList>
    </citation>
    <scope>NUCLEOTIDE SEQUENCE [LARGE SCALE GENOMIC DNA]</scope>
    <source>
        <strain evidence="3 4">DSM 19706</strain>
    </source>
</reference>
<gene>
    <name evidence="3" type="ORF">SAMN05660429_01631</name>
</gene>
<dbReference type="PANTHER" id="PTHR12526">
    <property type="entry name" value="GLYCOSYLTRANSFERASE"/>
    <property type="match status" value="1"/>
</dbReference>
<dbReference type="PANTHER" id="PTHR12526:SF622">
    <property type="entry name" value="GLYCOSYLTRANSFERASE (GROUP I)"/>
    <property type="match status" value="1"/>
</dbReference>
<dbReference type="RefSeq" id="WP_093329139.1">
    <property type="nucleotide sequence ID" value="NZ_AP027363.1"/>
</dbReference>
<protein>
    <submittedName>
        <fullName evidence="3">Glycosyltransferase involved in cell wall bisynthesis</fullName>
    </submittedName>
</protein>
<evidence type="ECO:0000259" key="2">
    <source>
        <dbReference type="Pfam" id="PF13439"/>
    </source>
</evidence>
<dbReference type="Proteomes" id="UP000199308">
    <property type="component" value="Unassembled WGS sequence"/>
</dbReference>
<dbReference type="GO" id="GO:0016757">
    <property type="term" value="F:glycosyltransferase activity"/>
    <property type="evidence" value="ECO:0007669"/>
    <property type="project" value="InterPro"/>
</dbReference>
<sequence>MKVLYHHRTRGRGAEGVHIKGIVKGFEKLGHDVQVLSMPGAEPEQTKTVKTTQPSNNKRSIVGSLTSITKYFPEFLFEVFELAYNLLALLRVRKALKDTESELVYERYSLFMFASIWYAKRKGIPILLEINDSCLVQRVRKLTFKSLARKLEKWCFQNASGLIFISTHFKELAIAQYGDIANSVVSPNAADLSQFSLMPEEAKSVREQLNIDDKIVLGYVGAFVHWHGIDWFIDKVADKVKDFPNLVLLLIGDGVCFNAIKARIEQAEASEQIILTGRLAHDDVPRYIAAMDFGILPDSNDYGSPMKLFEFMAMEKAMVVPDFGPIKEVVADGETGWLFKANDKDACVEKTLSLMEDKASIVKVGKQARQYIEEQRQWTNNVEDALALLEQNE</sequence>
<evidence type="ECO:0000313" key="3">
    <source>
        <dbReference type="EMBL" id="SET37045.1"/>
    </source>
</evidence>
<keyword evidence="4" id="KW-1185">Reference proteome</keyword>